<feature type="compositionally biased region" description="Polar residues" evidence="1">
    <location>
        <begin position="315"/>
        <end position="332"/>
    </location>
</feature>
<feature type="compositionally biased region" description="Polar residues" evidence="1">
    <location>
        <begin position="284"/>
        <end position="296"/>
    </location>
</feature>
<evidence type="ECO:0000313" key="2">
    <source>
        <dbReference type="EMBL" id="CAE7189645.1"/>
    </source>
</evidence>
<dbReference type="Pfam" id="PF13516">
    <property type="entry name" value="LRR_6"/>
    <property type="match status" value="2"/>
</dbReference>
<reference evidence="2" key="1">
    <citation type="submission" date="2021-02" db="EMBL/GenBank/DDBJ databases">
        <authorList>
            <person name="Dougan E. K."/>
            <person name="Rhodes N."/>
            <person name="Thang M."/>
            <person name="Chan C."/>
        </authorList>
    </citation>
    <scope>NUCLEOTIDE SEQUENCE</scope>
</reference>
<evidence type="ECO:0000313" key="3">
    <source>
        <dbReference type="Proteomes" id="UP000601435"/>
    </source>
</evidence>
<name>A0A812IX37_9DINO</name>
<dbReference type="InterPro" id="IPR001611">
    <property type="entry name" value="Leu-rich_rpt"/>
</dbReference>
<dbReference type="EMBL" id="CAJNJA010005398">
    <property type="protein sequence ID" value="CAE7189645.1"/>
    <property type="molecule type" value="Genomic_DNA"/>
</dbReference>
<dbReference type="SUPFAM" id="SSF52047">
    <property type="entry name" value="RNI-like"/>
    <property type="match status" value="1"/>
</dbReference>
<dbReference type="InterPro" id="IPR032675">
    <property type="entry name" value="LRR_dom_sf"/>
</dbReference>
<dbReference type="OrthoDB" id="417590at2759"/>
<feature type="region of interest" description="Disordered" evidence="1">
    <location>
        <begin position="256"/>
        <end position="332"/>
    </location>
</feature>
<protein>
    <submittedName>
        <fullName evidence="2">Uncharacterized protein</fullName>
    </submittedName>
</protein>
<dbReference type="Proteomes" id="UP000601435">
    <property type="component" value="Unassembled WGS sequence"/>
</dbReference>
<keyword evidence="3" id="KW-1185">Reference proteome</keyword>
<accession>A0A812IX37</accession>
<proteinExistence type="predicted"/>
<organism evidence="2 3">
    <name type="scientific">Symbiodinium necroappetens</name>
    <dbReference type="NCBI Taxonomy" id="1628268"/>
    <lineage>
        <taxon>Eukaryota</taxon>
        <taxon>Sar</taxon>
        <taxon>Alveolata</taxon>
        <taxon>Dinophyceae</taxon>
        <taxon>Suessiales</taxon>
        <taxon>Symbiodiniaceae</taxon>
        <taxon>Symbiodinium</taxon>
    </lineage>
</organism>
<evidence type="ECO:0000256" key="1">
    <source>
        <dbReference type="SAM" id="MobiDB-lite"/>
    </source>
</evidence>
<gene>
    <name evidence="2" type="ORF">SNEC2469_LOCUS1065</name>
</gene>
<sequence length="652" mass="72447">MARPPKSRWSIKWSDTHIFKAEQEGDSISPSCVEDWCRTLDSQLEERFGPTVPAKLSAASLNFSRCSLDDAALTKLLTYLYSRDITVQILKLFRNNITDSGAWAVGQFMAHSSQAVHEVHLSHNSISEEGAAALLELIVWSRKYPYAAENTGRRDARGFSPIWLRLEHNCIDWRLIDHRLHRPDLTWTTAESRDNWPPMGDTSPTICLHASFRNQYDSHEHGWDEDGNWAPGYAATSSTPDDGGSLLLAALKGDGAQDFDRQPVPKPRPAPLGAAVTAPGPKQPVTSPVLSTSPLQSDRGGYPSPTAMRPPTKVPLSSTPLSPTRQAPMQPGPVQQLTETQAAVPLYLFLDAGAAHQMLTREDGMWRFQGLLNLAATGHSKCVPDDESLQLPPWVGDVQDAEQTLTVLTEDVLKELEETHREDPYVRQEIDRYNKKDPSSVIRQCLSWGLVEVVESHAHLSRMHVDKQMEARAAEMHVPDSSLKVLDFACVWQQQAEAPGRVMVITEDVALRSFSAEMPSSKTWPGVILLGELNQLLWQDDTYGGRILSEISAQPRPKPPMQPAYQGAMLQAALVCKVASFRHDNVDRGHRNDGFPMLRHELHEALSVMAKALRLIRAGHGAGNLAIADQAAQTTRTEGSIRRLRELLNQIY</sequence>
<dbReference type="Gene3D" id="3.80.10.10">
    <property type="entry name" value="Ribonuclease Inhibitor"/>
    <property type="match status" value="1"/>
</dbReference>
<dbReference type="AlphaFoldDB" id="A0A812IX37"/>
<comment type="caution">
    <text evidence="2">The sequence shown here is derived from an EMBL/GenBank/DDBJ whole genome shotgun (WGS) entry which is preliminary data.</text>
</comment>